<evidence type="ECO:0000313" key="5">
    <source>
        <dbReference type="Proteomes" id="UP000326857"/>
    </source>
</evidence>
<protein>
    <submittedName>
        <fullName evidence="2">Uncharacterized protein</fullName>
    </submittedName>
</protein>
<reference evidence="3 5" key="2">
    <citation type="submission" date="2019-09" db="EMBL/GenBank/DDBJ databases">
        <authorList>
            <person name="Dittami M. S."/>
        </authorList>
    </citation>
    <scope>NUCLEOTIDE SEQUENCE [LARGE SCALE GENOMIC DNA]</scope>
    <source>
        <strain evidence="3">SPHINGO391</strain>
    </source>
</reference>
<evidence type="ECO:0000256" key="1">
    <source>
        <dbReference type="SAM" id="Phobius"/>
    </source>
</evidence>
<evidence type="ECO:0000313" key="3">
    <source>
        <dbReference type="EMBL" id="VVT31997.1"/>
    </source>
</evidence>
<sequence>MAFVAGSGHGSDMDALSLFGLAAVSFTLLCYAKEAGSHWWTLGFAFGCVLGSIYGFLQGAWPFGVVEMIWTIVSFRRWLKMRRTPAQGAEPLA</sequence>
<proteinExistence type="predicted"/>
<reference evidence="2 4" key="1">
    <citation type="submission" date="2018-04" db="EMBL/GenBank/DDBJ databases">
        <title>Genomic Encyclopedia of Type Strains, Phase III (KMG-III): the genomes of soil and plant-associated and newly described type strains.</title>
        <authorList>
            <person name="Whitman W."/>
        </authorList>
    </citation>
    <scope>NUCLEOTIDE SEQUENCE [LARGE SCALE GENOMIC DNA]</scope>
    <source>
        <strain evidence="2 4">MA101b</strain>
    </source>
</reference>
<dbReference type="Proteomes" id="UP000244189">
    <property type="component" value="Unassembled WGS sequence"/>
</dbReference>
<dbReference type="EMBL" id="CABVLI010000049">
    <property type="protein sequence ID" value="VVT31997.1"/>
    <property type="molecule type" value="Genomic_DNA"/>
</dbReference>
<dbReference type="AlphaFoldDB" id="A0A2T5GKC4"/>
<keyword evidence="1" id="KW-0472">Membrane</keyword>
<evidence type="ECO:0000313" key="4">
    <source>
        <dbReference type="Proteomes" id="UP000244189"/>
    </source>
</evidence>
<gene>
    <name evidence="2" type="ORF">C8J26_2635</name>
    <name evidence="3" type="ORF">SPHINGO391_530046</name>
</gene>
<keyword evidence="4" id="KW-1185">Reference proteome</keyword>
<evidence type="ECO:0000313" key="2">
    <source>
        <dbReference type="EMBL" id="PTQ59782.1"/>
    </source>
</evidence>
<accession>A0A5E8ASQ3</accession>
<feature type="transmembrane region" description="Helical" evidence="1">
    <location>
        <begin position="15"/>
        <end position="32"/>
    </location>
</feature>
<dbReference type="EMBL" id="QAOG01000004">
    <property type="protein sequence ID" value="PTQ59782.1"/>
    <property type="molecule type" value="Genomic_DNA"/>
</dbReference>
<feature type="transmembrane region" description="Helical" evidence="1">
    <location>
        <begin position="39"/>
        <end position="57"/>
    </location>
</feature>
<keyword evidence="1" id="KW-0812">Transmembrane</keyword>
<dbReference type="Proteomes" id="UP000326857">
    <property type="component" value="Unassembled WGS sequence"/>
</dbReference>
<dbReference type="RefSeq" id="WP_333999121.1">
    <property type="nucleotide sequence ID" value="NZ_JAPZPS010000008.1"/>
</dbReference>
<name>A0A2T5GKC4_9SPHN</name>
<keyword evidence="1" id="KW-1133">Transmembrane helix</keyword>
<organism evidence="2 4">
    <name type="scientific">Sphingomonas aurantiaca</name>
    <dbReference type="NCBI Taxonomy" id="185949"/>
    <lineage>
        <taxon>Bacteria</taxon>
        <taxon>Pseudomonadati</taxon>
        <taxon>Pseudomonadota</taxon>
        <taxon>Alphaproteobacteria</taxon>
        <taxon>Sphingomonadales</taxon>
        <taxon>Sphingomonadaceae</taxon>
        <taxon>Sphingomonas</taxon>
    </lineage>
</organism>
<accession>A0A2T5GKC4</accession>